<keyword evidence="2" id="KW-0540">Nuclease</keyword>
<gene>
    <name evidence="2" type="ORF">FEM03_09830</name>
</gene>
<reference evidence="2 3" key="1">
    <citation type="submission" date="2019-05" db="EMBL/GenBank/DDBJ databases">
        <title>Verrucobacter flavum gen. nov., sp. nov. a new member of the family Verrucomicrobiaceae.</title>
        <authorList>
            <person name="Szuroczki S."/>
            <person name="Abbaszade G."/>
            <person name="Szabo A."/>
            <person name="Felfoldi T."/>
            <person name="Schumann P."/>
            <person name="Boka K."/>
            <person name="Keki Z."/>
            <person name="Toumi M."/>
            <person name="Toth E."/>
        </authorList>
    </citation>
    <scope>NUCLEOTIDE SEQUENCE [LARGE SCALE GENOMIC DNA]</scope>
    <source>
        <strain evidence="2 3">MG-N-17</strain>
    </source>
</reference>
<organism evidence="2 3">
    <name type="scientific">Phragmitibacter flavus</name>
    <dbReference type="NCBI Taxonomy" id="2576071"/>
    <lineage>
        <taxon>Bacteria</taxon>
        <taxon>Pseudomonadati</taxon>
        <taxon>Verrucomicrobiota</taxon>
        <taxon>Verrucomicrobiia</taxon>
        <taxon>Verrucomicrobiales</taxon>
        <taxon>Verrucomicrobiaceae</taxon>
        <taxon>Phragmitibacter</taxon>
    </lineage>
</organism>
<dbReference type="Proteomes" id="UP000306196">
    <property type="component" value="Unassembled WGS sequence"/>
</dbReference>
<dbReference type="GO" id="GO:0004519">
    <property type="term" value="F:endonuclease activity"/>
    <property type="evidence" value="ECO:0007669"/>
    <property type="project" value="UniProtKB-KW"/>
</dbReference>
<dbReference type="InterPro" id="IPR011335">
    <property type="entry name" value="Restrct_endonuc-II-like"/>
</dbReference>
<dbReference type="Gene3D" id="3.90.1570.10">
    <property type="entry name" value="tt1808, chain A"/>
    <property type="match status" value="1"/>
</dbReference>
<proteinExistence type="predicted"/>
<dbReference type="Pfam" id="PF05685">
    <property type="entry name" value="Uma2"/>
    <property type="match status" value="1"/>
</dbReference>
<evidence type="ECO:0000259" key="1">
    <source>
        <dbReference type="Pfam" id="PF05685"/>
    </source>
</evidence>
<comment type="caution">
    <text evidence="2">The sequence shown here is derived from an EMBL/GenBank/DDBJ whole genome shotgun (WGS) entry which is preliminary data.</text>
</comment>
<feature type="domain" description="Putative restriction endonuclease" evidence="1">
    <location>
        <begin position="44"/>
        <end position="204"/>
    </location>
</feature>
<dbReference type="PANTHER" id="PTHR34107:SF4">
    <property type="entry name" value="SLL1222 PROTEIN"/>
    <property type="match status" value="1"/>
</dbReference>
<dbReference type="InterPro" id="IPR012296">
    <property type="entry name" value="Nuclease_put_TT1808"/>
</dbReference>
<dbReference type="CDD" id="cd06260">
    <property type="entry name" value="DUF820-like"/>
    <property type="match status" value="1"/>
</dbReference>
<keyword evidence="3" id="KW-1185">Reference proteome</keyword>
<protein>
    <submittedName>
        <fullName evidence="2">Uma2 family endonuclease</fullName>
    </submittedName>
</protein>
<name>A0A5R8KFY5_9BACT</name>
<keyword evidence="2" id="KW-0255">Endonuclease</keyword>
<dbReference type="EMBL" id="VAUV01000006">
    <property type="protein sequence ID" value="TLD71193.1"/>
    <property type="molecule type" value="Genomic_DNA"/>
</dbReference>
<dbReference type="RefSeq" id="WP_138086044.1">
    <property type="nucleotide sequence ID" value="NZ_VAUV01000006.1"/>
</dbReference>
<dbReference type="OrthoDB" id="9808428at2"/>
<evidence type="ECO:0000313" key="3">
    <source>
        <dbReference type="Proteomes" id="UP000306196"/>
    </source>
</evidence>
<dbReference type="InterPro" id="IPR008538">
    <property type="entry name" value="Uma2"/>
</dbReference>
<dbReference type="SUPFAM" id="SSF52980">
    <property type="entry name" value="Restriction endonuclease-like"/>
    <property type="match status" value="1"/>
</dbReference>
<dbReference type="AlphaFoldDB" id="A0A5R8KFY5"/>
<evidence type="ECO:0000313" key="2">
    <source>
        <dbReference type="EMBL" id="TLD71193.1"/>
    </source>
</evidence>
<keyword evidence="2" id="KW-0378">Hydrolase</keyword>
<dbReference type="PANTHER" id="PTHR34107">
    <property type="entry name" value="SLL0198 PROTEIN-RELATED"/>
    <property type="match status" value="1"/>
</dbReference>
<sequence length="222" mass="24869">MDASTETLLAPLLRSARLTELQKALHASLADEQSRRELFHDEIDDSVKAEFINGEIIMHSPAKTRHLNAVKFIARLLDAYAETHSLGTVFTEKALIRLPRNSYEPDICYFRKETADQFTPDQTLFPAPDLIVEVLSETTEHRDRGIKMEDYAAHGVSEYWLVDAVGGFIEQYLPGPEGLTFQLARKVDQGTLPSHALAGFILPVPAAFDPVENRRALLAILQ</sequence>
<accession>A0A5R8KFY5</accession>